<dbReference type="AlphaFoldDB" id="A0A1I5JBW3"/>
<gene>
    <name evidence="2" type="ORF">SAMN04488056_11173</name>
</gene>
<evidence type="ECO:0000256" key="1">
    <source>
        <dbReference type="SAM" id="MobiDB-lite"/>
    </source>
</evidence>
<evidence type="ECO:0000313" key="3">
    <source>
        <dbReference type="Proteomes" id="UP000199236"/>
    </source>
</evidence>
<dbReference type="STRING" id="655353.SAMN04488056_11173"/>
<name>A0A1I5JBW3_9HYPH</name>
<proteinExistence type="predicted"/>
<feature type="compositionally biased region" description="Polar residues" evidence="1">
    <location>
        <begin position="39"/>
        <end position="51"/>
    </location>
</feature>
<evidence type="ECO:0000313" key="2">
    <source>
        <dbReference type="EMBL" id="SFO70295.1"/>
    </source>
</evidence>
<protein>
    <submittedName>
        <fullName evidence="2">Uncharacterized protein</fullName>
    </submittedName>
</protein>
<dbReference type="Proteomes" id="UP000199236">
    <property type="component" value="Unassembled WGS sequence"/>
</dbReference>
<keyword evidence="3" id="KW-1185">Reference proteome</keyword>
<feature type="region of interest" description="Disordered" evidence="1">
    <location>
        <begin position="16"/>
        <end position="51"/>
    </location>
</feature>
<accession>A0A1I5JBW3</accession>
<dbReference type="EMBL" id="FOVR01000011">
    <property type="protein sequence ID" value="SFO70295.1"/>
    <property type="molecule type" value="Genomic_DNA"/>
</dbReference>
<reference evidence="2 3" key="1">
    <citation type="submission" date="2016-10" db="EMBL/GenBank/DDBJ databases">
        <authorList>
            <person name="de Groot N.N."/>
        </authorList>
    </citation>
    <scope>NUCLEOTIDE SEQUENCE [LARGE SCALE GENOMIC DNA]</scope>
    <source>
        <strain evidence="2 3">CGMCC 1.9157</strain>
    </source>
</reference>
<organism evidence="2 3">
    <name type="scientific">Cohaesibacter marisflavi</name>
    <dbReference type="NCBI Taxonomy" id="655353"/>
    <lineage>
        <taxon>Bacteria</taxon>
        <taxon>Pseudomonadati</taxon>
        <taxon>Pseudomonadota</taxon>
        <taxon>Alphaproteobacteria</taxon>
        <taxon>Hyphomicrobiales</taxon>
        <taxon>Cohaesibacteraceae</taxon>
    </lineage>
</organism>
<sequence length="51" mass="5793">MTSIERLPSKLLEPLKSKLKQTKLNNQVHGHKSEGAESHVQSMNRTAMQHI</sequence>